<dbReference type="InterPro" id="IPR029063">
    <property type="entry name" value="SAM-dependent_MTases_sf"/>
</dbReference>
<evidence type="ECO:0000256" key="3">
    <source>
        <dbReference type="ARBA" id="ARBA00022691"/>
    </source>
</evidence>
<keyword evidence="3" id="KW-0949">S-adenosyl-L-methionine</keyword>
<sequence length="246" mass="27751">MLVYVLMEEEPAITLPWNSLCAWFKQTESTCFEMAHGKSVLDLASQHPEFNNLYNEGMASNTLSLMTVVVRDYSETFRGLRSLVDVGGGTGTSTRIISEAFPHMKCTIFDLPHVVATLPESTTIDSIGGDMFEFIPQADVILLKLILHNWNDADCVKILKRCKEAISSKEDGGKEIILDIVLNDDDMTDDKTKETQLFYNMIMMVTLGSKERSEDEWHKIFTDAGFTEYKIKPVFGGVRSILEIYP</sequence>
<dbReference type="OMA" id="ECKHIFE"/>
<evidence type="ECO:0000259" key="4">
    <source>
        <dbReference type="Pfam" id="PF00891"/>
    </source>
</evidence>
<gene>
    <name evidence="5" type="ORF">HHK36_009314</name>
</gene>
<dbReference type="OrthoDB" id="2410195at2759"/>
<protein>
    <recommendedName>
        <fullName evidence="4">O-methyltransferase C-terminal domain-containing protein</fullName>
    </recommendedName>
</protein>
<dbReference type="GO" id="GO:0008171">
    <property type="term" value="F:O-methyltransferase activity"/>
    <property type="evidence" value="ECO:0007669"/>
    <property type="project" value="InterPro"/>
</dbReference>
<dbReference type="Proteomes" id="UP000655225">
    <property type="component" value="Unassembled WGS sequence"/>
</dbReference>
<dbReference type="SUPFAM" id="SSF53335">
    <property type="entry name" value="S-adenosyl-L-methionine-dependent methyltransferases"/>
    <property type="match status" value="1"/>
</dbReference>
<evidence type="ECO:0000313" key="6">
    <source>
        <dbReference type="Proteomes" id="UP000655225"/>
    </source>
</evidence>
<evidence type="ECO:0000256" key="1">
    <source>
        <dbReference type="ARBA" id="ARBA00022603"/>
    </source>
</evidence>
<dbReference type="InterPro" id="IPR016461">
    <property type="entry name" value="COMT-like"/>
</dbReference>
<dbReference type="GO" id="GO:0032259">
    <property type="term" value="P:methylation"/>
    <property type="evidence" value="ECO:0007669"/>
    <property type="project" value="UniProtKB-KW"/>
</dbReference>
<dbReference type="InterPro" id="IPR001077">
    <property type="entry name" value="COMT_C"/>
</dbReference>
<proteinExistence type="predicted"/>
<evidence type="ECO:0000256" key="2">
    <source>
        <dbReference type="ARBA" id="ARBA00022679"/>
    </source>
</evidence>
<dbReference type="Gene3D" id="3.40.50.150">
    <property type="entry name" value="Vaccinia Virus protein VP39"/>
    <property type="match status" value="1"/>
</dbReference>
<name>A0A834ZBH8_TETSI</name>
<organism evidence="5 6">
    <name type="scientific">Tetracentron sinense</name>
    <name type="common">Spur-leaf</name>
    <dbReference type="NCBI Taxonomy" id="13715"/>
    <lineage>
        <taxon>Eukaryota</taxon>
        <taxon>Viridiplantae</taxon>
        <taxon>Streptophyta</taxon>
        <taxon>Embryophyta</taxon>
        <taxon>Tracheophyta</taxon>
        <taxon>Spermatophyta</taxon>
        <taxon>Magnoliopsida</taxon>
        <taxon>Trochodendrales</taxon>
        <taxon>Trochodendraceae</taxon>
        <taxon>Tetracentron</taxon>
    </lineage>
</organism>
<dbReference type="PANTHER" id="PTHR11746">
    <property type="entry name" value="O-METHYLTRANSFERASE"/>
    <property type="match status" value="1"/>
</dbReference>
<dbReference type="FunFam" id="3.40.50.150:FF:000057">
    <property type="entry name" value="O-methyltransferase ZRP4"/>
    <property type="match status" value="1"/>
</dbReference>
<accession>A0A834ZBH8</accession>
<dbReference type="Pfam" id="PF00891">
    <property type="entry name" value="Methyltransf_2"/>
    <property type="match status" value="1"/>
</dbReference>
<keyword evidence="1" id="KW-0489">Methyltransferase</keyword>
<evidence type="ECO:0000313" key="5">
    <source>
        <dbReference type="EMBL" id="KAF8404429.1"/>
    </source>
</evidence>
<keyword evidence="2" id="KW-0808">Transferase</keyword>
<dbReference type="EMBL" id="JABCRI010000006">
    <property type="protein sequence ID" value="KAF8404429.1"/>
    <property type="molecule type" value="Genomic_DNA"/>
</dbReference>
<dbReference type="PROSITE" id="PS51683">
    <property type="entry name" value="SAM_OMT_II"/>
    <property type="match status" value="1"/>
</dbReference>
<dbReference type="AlphaFoldDB" id="A0A834ZBH8"/>
<keyword evidence="6" id="KW-1185">Reference proteome</keyword>
<feature type="domain" description="O-methyltransferase C-terminal" evidence="4">
    <location>
        <begin position="17"/>
        <end position="226"/>
    </location>
</feature>
<comment type="caution">
    <text evidence="5">The sequence shown here is derived from an EMBL/GenBank/DDBJ whole genome shotgun (WGS) entry which is preliminary data.</text>
</comment>
<reference evidence="5 6" key="1">
    <citation type="submission" date="2020-04" db="EMBL/GenBank/DDBJ databases">
        <title>Plant Genome Project.</title>
        <authorList>
            <person name="Zhang R.-G."/>
        </authorList>
    </citation>
    <scope>NUCLEOTIDE SEQUENCE [LARGE SCALE GENOMIC DNA]</scope>
    <source>
        <strain evidence="5">YNK0</strain>
        <tissue evidence="5">Leaf</tissue>
    </source>
</reference>